<dbReference type="Proteomes" id="UP000077069">
    <property type="component" value="Unassembled WGS sequence"/>
</dbReference>
<sequence>MAGVLARGIFLGEARRALLRCLRAGSVDLRSWGAFLSFCLLYIVWFLLYQLYFPNLASSYTLYILYLLQTHVLPIHHINYTALLQRPTTLLVSTSPPAPAALTVPITITTPKPYKATPPPVPDQLNSLFAYNGRFGHSPAQLSPTQRSARPV</sequence>
<dbReference type="AlphaFoldDB" id="A0A177CWH1"/>
<name>A0A177CWH1_9PLEO</name>
<dbReference type="EMBL" id="KV441548">
    <property type="protein sequence ID" value="OAG11576.1"/>
    <property type="molecule type" value="Genomic_DNA"/>
</dbReference>
<feature type="transmembrane region" description="Helical" evidence="1">
    <location>
        <begin position="32"/>
        <end position="52"/>
    </location>
</feature>
<keyword evidence="1" id="KW-0812">Transmembrane</keyword>
<dbReference type="InParanoid" id="A0A177CWH1"/>
<dbReference type="GeneID" id="28769552"/>
<proteinExistence type="predicted"/>
<gene>
    <name evidence="2" type="ORF">CC84DRAFT_40621</name>
</gene>
<organism evidence="2 3">
    <name type="scientific">Paraphaeosphaeria sporulosa</name>
    <dbReference type="NCBI Taxonomy" id="1460663"/>
    <lineage>
        <taxon>Eukaryota</taxon>
        <taxon>Fungi</taxon>
        <taxon>Dikarya</taxon>
        <taxon>Ascomycota</taxon>
        <taxon>Pezizomycotina</taxon>
        <taxon>Dothideomycetes</taxon>
        <taxon>Pleosporomycetidae</taxon>
        <taxon>Pleosporales</taxon>
        <taxon>Massarineae</taxon>
        <taxon>Didymosphaeriaceae</taxon>
        <taxon>Paraphaeosphaeria</taxon>
    </lineage>
</organism>
<keyword evidence="1" id="KW-0472">Membrane</keyword>
<reference evidence="2 3" key="1">
    <citation type="submission" date="2016-05" db="EMBL/GenBank/DDBJ databases">
        <title>Comparative analysis of secretome profiles of manganese(II)-oxidizing ascomycete fungi.</title>
        <authorList>
            <consortium name="DOE Joint Genome Institute"/>
            <person name="Zeiner C.A."/>
            <person name="Purvine S.O."/>
            <person name="Zink E.M."/>
            <person name="Wu S."/>
            <person name="Pasa-Tolic L."/>
            <person name="Chaput D.L."/>
            <person name="Haridas S."/>
            <person name="Grigoriev I.V."/>
            <person name="Santelli C.M."/>
            <person name="Hansel C.M."/>
        </authorList>
    </citation>
    <scope>NUCLEOTIDE SEQUENCE [LARGE SCALE GENOMIC DNA]</scope>
    <source>
        <strain evidence="2 3">AP3s5-JAC2a</strain>
    </source>
</reference>
<keyword evidence="3" id="KW-1185">Reference proteome</keyword>
<evidence type="ECO:0000313" key="2">
    <source>
        <dbReference type="EMBL" id="OAG11576.1"/>
    </source>
</evidence>
<keyword evidence="1" id="KW-1133">Transmembrane helix</keyword>
<dbReference type="RefSeq" id="XP_018041941.1">
    <property type="nucleotide sequence ID" value="XM_018186066.1"/>
</dbReference>
<protein>
    <submittedName>
        <fullName evidence="2">Uncharacterized protein</fullName>
    </submittedName>
</protein>
<accession>A0A177CWH1</accession>
<evidence type="ECO:0000313" key="3">
    <source>
        <dbReference type="Proteomes" id="UP000077069"/>
    </source>
</evidence>
<evidence type="ECO:0000256" key="1">
    <source>
        <dbReference type="SAM" id="Phobius"/>
    </source>
</evidence>